<gene>
    <name evidence="2" type="ORF">BDK51DRAFT_28585</name>
</gene>
<protein>
    <submittedName>
        <fullName evidence="2">Uncharacterized protein</fullName>
    </submittedName>
</protein>
<reference evidence="3" key="1">
    <citation type="journal article" date="2018" name="Nat. Microbiol.">
        <title>Leveraging single-cell genomics to expand the fungal tree of life.</title>
        <authorList>
            <person name="Ahrendt S.R."/>
            <person name="Quandt C.A."/>
            <person name="Ciobanu D."/>
            <person name="Clum A."/>
            <person name="Salamov A."/>
            <person name="Andreopoulos B."/>
            <person name="Cheng J.F."/>
            <person name="Woyke T."/>
            <person name="Pelin A."/>
            <person name="Henrissat B."/>
            <person name="Reynolds N.K."/>
            <person name="Benny G.L."/>
            <person name="Smith M.E."/>
            <person name="James T.Y."/>
            <person name="Grigoriev I.V."/>
        </authorList>
    </citation>
    <scope>NUCLEOTIDE SEQUENCE [LARGE SCALE GENOMIC DNA]</scope>
</reference>
<dbReference type="AlphaFoldDB" id="A0A4P9WL67"/>
<dbReference type="EMBL" id="KZ994493">
    <property type="protein sequence ID" value="RKO92803.1"/>
    <property type="molecule type" value="Genomic_DNA"/>
</dbReference>
<name>A0A4P9WL67_9FUNG</name>
<accession>A0A4P9WL67</accession>
<evidence type="ECO:0000256" key="1">
    <source>
        <dbReference type="SAM" id="MobiDB-lite"/>
    </source>
</evidence>
<dbReference type="Proteomes" id="UP000269721">
    <property type="component" value="Unassembled WGS sequence"/>
</dbReference>
<feature type="region of interest" description="Disordered" evidence="1">
    <location>
        <begin position="70"/>
        <end position="89"/>
    </location>
</feature>
<feature type="compositionally biased region" description="Low complexity" evidence="1">
    <location>
        <begin position="80"/>
        <end position="89"/>
    </location>
</feature>
<keyword evidence="3" id="KW-1185">Reference proteome</keyword>
<proteinExistence type="predicted"/>
<evidence type="ECO:0000313" key="2">
    <source>
        <dbReference type="EMBL" id="RKO92803.1"/>
    </source>
</evidence>
<evidence type="ECO:0000313" key="3">
    <source>
        <dbReference type="Proteomes" id="UP000269721"/>
    </source>
</evidence>
<sequence>MATKSLSLTTVPLHLEITLTRPAPVASISTSLAKFLRSPAAGQLPTDVVHQLGEMDRALQWQQEARVDARRAKGAWPGRAVKGIQKKGAAGAEAGAKTLDIPGVMAEGGGKVEKVKVPKAKKKGSKWA</sequence>
<organism evidence="2 3">
    <name type="scientific">Blyttiomyces helicus</name>
    <dbReference type="NCBI Taxonomy" id="388810"/>
    <lineage>
        <taxon>Eukaryota</taxon>
        <taxon>Fungi</taxon>
        <taxon>Fungi incertae sedis</taxon>
        <taxon>Chytridiomycota</taxon>
        <taxon>Chytridiomycota incertae sedis</taxon>
        <taxon>Chytridiomycetes</taxon>
        <taxon>Chytridiomycetes incertae sedis</taxon>
        <taxon>Blyttiomyces</taxon>
    </lineage>
</organism>